<dbReference type="AlphaFoldDB" id="A0A5D2XG46"/>
<dbReference type="Proteomes" id="UP000323597">
    <property type="component" value="Chromosome A10"/>
</dbReference>
<dbReference type="InterPro" id="IPR036965">
    <property type="entry name" value="Terpene_synth_N_sf"/>
</dbReference>
<dbReference type="GO" id="GO:0010333">
    <property type="term" value="F:terpene synthase activity"/>
    <property type="evidence" value="ECO:0007669"/>
    <property type="project" value="InterPro"/>
</dbReference>
<evidence type="ECO:0000256" key="1">
    <source>
        <dbReference type="ARBA" id="ARBA00001946"/>
    </source>
</evidence>
<sequence length="425" mass="49323">MASFFKVICTSPNSPIAINKTSRIRSNPPSSLSMIPRCNAVKEPSFVSTPLQHAYRYGNPNITDEFLDEYASKLEGFKRVLKLVSEDPLQGLTMIDAIQRLGIDHHFQHEIEQVLQRQFMLSANGNGFNNNDLHEVALRFRLLRQEGYFVPAGVFNRFRDREGIFRHELCRDIKGLIELYEASQLGIDGEDVLDEAREFSSQSLKKWLMAKVDFFSDRAIRNTLDQPFHKNLSRFTARNLLGTDFQGTNGWINILQELAKMDFNLVQSLHQKEIAHISNWWKQLGLAKELEFARDQPMKWYIWSMACLTDPTLSEQRIDLTKSISLIYIIDDIFDVYGTLDELTLFVQVVERWDYAASDKLPYYMKICFKALDDITNEISQKVYKEHGRNPINSLRKAKHDGSIQRMCQKLMSIWRMGSLAQVYI</sequence>
<keyword evidence="2" id="KW-0479">Metal-binding</keyword>
<feature type="domain" description="Terpene synthase metal-binding" evidence="6">
    <location>
        <begin position="282"/>
        <end position="398"/>
    </location>
</feature>
<dbReference type="GO" id="GO:0016114">
    <property type="term" value="P:terpenoid biosynthetic process"/>
    <property type="evidence" value="ECO:0007669"/>
    <property type="project" value="InterPro"/>
</dbReference>
<evidence type="ECO:0000313" key="8">
    <source>
        <dbReference type="Proteomes" id="UP000323597"/>
    </source>
</evidence>
<evidence type="ECO:0000259" key="5">
    <source>
        <dbReference type="Pfam" id="PF01397"/>
    </source>
</evidence>
<dbReference type="Pfam" id="PF03936">
    <property type="entry name" value="Terpene_synth_C"/>
    <property type="match status" value="1"/>
</dbReference>
<dbReference type="GO" id="GO:0000287">
    <property type="term" value="F:magnesium ion binding"/>
    <property type="evidence" value="ECO:0007669"/>
    <property type="project" value="InterPro"/>
</dbReference>
<dbReference type="SUPFAM" id="SSF48576">
    <property type="entry name" value="Terpenoid synthases"/>
    <property type="match status" value="1"/>
</dbReference>
<dbReference type="PANTHER" id="PTHR31225">
    <property type="entry name" value="OS04G0344100 PROTEIN-RELATED"/>
    <property type="match status" value="1"/>
</dbReference>
<feature type="domain" description="Terpene synthase N-terminal" evidence="5">
    <location>
        <begin position="67"/>
        <end position="210"/>
    </location>
</feature>
<accession>A0A5D2XG46</accession>
<dbReference type="InterPro" id="IPR001906">
    <property type="entry name" value="Terpene_synth_N"/>
</dbReference>
<dbReference type="InterPro" id="IPR005630">
    <property type="entry name" value="Terpene_synthase_metal-bd"/>
</dbReference>
<reference evidence="7 8" key="1">
    <citation type="submission" date="2019-07" db="EMBL/GenBank/DDBJ databases">
        <title>WGS assembly of Gossypium mustelinum.</title>
        <authorList>
            <person name="Chen Z.J."/>
            <person name="Sreedasyam A."/>
            <person name="Ando A."/>
            <person name="Song Q."/>
            <person name="De L."/>
            <person name="Hulse-Kemp A."/>
            <person name="Ding M."/>
            <person name="Ye W."/>
            <person name="Kirkbride R."/>
            <person name="Jenkins J."/>
            <person name="Plott C."/>
            <person name="Lovell J."/>
            <person name="Lin Y.-M."/>
            <person name="Vaughn R."/>
            <person name="Liu B."/>
            <person name="Li W."/>
            <person name="Simpson S."/>
            <person name="Scheffler B."/>
            <person name="Saski C."/>
            <person name="Grover C."/>
            <person name="Hu G."/>
            <person name="Conover J."/>
            <person name="Carlson J."/>
            <person name="Shu S."/>
            <person name="Boston L."/>
            <person name="Williams M."/>
            <person name="Peterson D."/>
            <person name="Mcgee K."/>
            <person name="Jones D."/>
            <person name="Wendel J."/>
            <person name="Stelly D."/>
            <person name="Grimwood J."/>
            <person name="Schmutz J."/>
        </authorList>
    </citation>
    <scope>NUCLEOTIDE SEQUENCE [LARGE SCALE GENOMIC DNA]</scope>
    <source>
        <strain evidence="7">1408120.09</strain>
    </source>
</reference>
<evidence type="ECO:0000313" key="7">
    <source>
        <dbReference type="EMBL" id="TYJ12978.1"/>
    </source>
</evidence>
<organism evidence="7 8">
    <name type="scientific">Gossypium mustelinum</name>
    <name type="common">Cotton</name>
    <name type="synonym">Gossypium caicoense</name>
    <dbReference type="NCBI Taxonomy" id="34275"/>
    <lineage>
        <taxon>Eukaryota</taxon>
        <taxon>Viridiplantae</taxon>
        <taxon>Streptophyta</taxon>
        <taxon>Embryophyta</taxon>
        <taxon>Tracheophyta</taxon>
        <taxon>Spermatophyta</taxon>
        <taxon>Magnoliopsida</taxon>
        <taxon>eudicotyledons</taxon>
        <taxon>Gunneridae</taxon>
        <taxon>Pentapetalae</taxon>
        <taxon>rosids</taxon>
        <taxon>malvids</taxon>
        <taxon>Malvales</taxon>
        <taxon>Malvaceae</taxon>
        <taxon>Malvoideae</taxon>
        <taxon>Gossypium</taxon>
    </lineage>
</organism>
<proteinExistence type="predicted"/>
<protein>
    <submittedName>
        <fullName evidence="7">Uncharacterized protein</fullName>
    </submittedName>
</protein>
<dbReference type="InterPro" id="IPR050148">
    <property type="entry name" value="Terpene_synthase-like"/>
</dbReference>
<dbReference type="Pfam" id="PF01397">
    <property type="entry name" value="Terpene_synth"/>
    <property type="match status" value="1"/>
</dbReference>
<dbReference type="SUPFAM" id="SSF48239">
    <property type="entry name" value="Terpenoid cyclases/Protein prenyltransferases"/>
    <property type="match status" value="1"/>
</dbReference>
<evidence type="ECO:0000256" key="3">
    <source>
        <dbReference type="ARBA" id="ARBA00022842"/>
    </source>
</evidence>
<dbReference type="InterPro" id="IPR008930">
    <property type="entry name" value="Terpenoid_cyclase/PrenylTrfase"/>
</dbReference>
<dbReference type="Gene3D" id="1.10.600.10">
    <property type="entry name" value="Farnesyl Diphosphate Synthase"/>
    <property type="match status" value="1"/>
</dbReference>
<dbReference type="Gene3D" id="1.50.10.130">
    <property type="entry name" value="Terpene synthase, N-terminal domain"/>
    <property type="match status" value="1"/>
</dbReference>
<dbReference type="PANTHER" id="PTHR31225:SF0">
    <property type="entry name" value="S-(+)-LINALOOL SYNTHASE, CHLOROPLASTIC"/>
    <property type="match status" value="1"/>
</dbReference>
<keyword evidence="3" id="KW-0460">Magnesium</keyword>
<dbReference type="EMBL" id="CM017645">
    <property type="protein sequence ID" value="TYJ12978.1"/>
    <property type="molecule type" value="Genomic_DNA"/>
</dbReference>
<gene>
    <name evidence="7" type="ORF">E1A91_A10G019600v1</name>
</gene>
<keyword evidence="4" id="KW-0456">Lyase</keyword>
<evidence type="ECO:0000256" key="4">
    <source>
        <dbReference type="ARBA" id="ARBA00023239"/>
    </source>
</evidence>
<evidence type="ECO:0000259" key="6">
    <source>
        <dbReference type="Pfam" id="PF03936"/>
    </source>
</evidence>
<name>A0A5D2XG46_GOSMU</name>
<keyword evidence="8" id="KW-1185">Reference proteome</keyword>
<evidence type="ECO:0000256" key="2">
    <source>
        <dbReference type="ARBA" id="ARBA00022723"/>
    </source>
</evidence>
<comment type="cofactor">
    <cofactor evidence="1">
        <name>Mg(2+)</name>
        <dbReference type="ChEBI" id="CHEBI:18420"/>
    </cofactor>
</comment>
<dbReference type="InterPro" id="IPR008949">
    <property type="entry name" value="Isoprenoid_synthase_dom_sf"/>
</dbReference>